<name>A0ABR8Q3F9_9CLOT</name>
<feature type="transmembrane region" description="Helical" evidence="1">
    <location>
        <begin position="12"/>
        <end position="30"/>
    </location>
</feature>
<organism evidence="2 3">
    <name type="scientific">Clostridium gallinarum</name>
    <dbReference type="NCBI Taxonomy" id="2762246"/>
    <lineage>
        <taxon>Bacteria</taxon>
        <taxon>Bacillati</taxon>
        <taxon>Bacillota</taxon>
        <taxon>Clostridia</taxon>
        <taxon>Eubacteriales</taxon>
        <taxon>Clostridiaceae</taxon>
        <taxon>Clostridium</taxon>
    </lineage>
</organism>
<dbReference type="RefSeq" id="WP_191749721.1">
    <property type="nucleotide sequence ID" value="NZ_JACSQZ010000020.1"/>
</dbReference>
<dbReference type="Proteomes" id="UP000640335">
    <property type="component" value="Unassembled WGS sequence"/>
</dbReference>
<keyword evidence="3" id="KW-1185">Reference proteome</keyword>
<feature type="transmembrane region" description="Helical" evidence="1">
    <location>
        <begin position="42"/>
        <end position="68"/>
    </location>
</feature>
<feature type="transmembrane region" description="Helical" evidence="1">
    <location>
        <begin position="80"/>
        <end position="103"/>
    </location>
</feature>
<evidence type="ECO:0000313" key="3">
    <source>
        <dbReference type="Proteomes" id="UP000640335"/>
    </source>
</evidence>
<keyword evidence="1" id="KW-1133">Transmembrane helix</keyword>
<dbReference type="EMBL" id="JACSQZ010000020">
    <property type="protein sequence ID" value="MBD7914956.1"/>
    <property type="molecule type" value="Genomic_DNA"/>
</dbReference>
<evidence type="ECO:0000256" key="1">
    <source>
        <dbReference type="SAM" id="Phobius"/>
    </source>
</evidence>
<gene>
    <name evidence="2" type="ORF">H9660_07325</name>
</gene>
<keyword evidence="1" id="KW-0812">Transmembrane</keyword>
<protein>
    <submittedName>
        <fullName evidence="2">Uncharacterized protein</fullName>
    </submittedName>
</protein>
<keyword evidence="1" id="KW-0472">Membrane</keyword>
<sequence length="104" mass="11554">MKNNRISLIQKIITGSLVWFALSIIVGILITKFTQFNSLQDVLFVEGLLLIFIGIFSSISADSISFFLNGGFRTYRSKINLLFSLGTFSLFVAGVMSSVITFIM</sequence>
<comment type="caution">
    <text evidence="2">The sequence shown here is derived from an EMBL/GenBank/DDBJ whole genome shotgun (WGS) entry which is preliminary data.</text>
</comment>
<evidence type="ECO:0000313" key="2">
    <source>
        <dbReference type="EMBL" id="MBD7914956.1"/>
    </source>
</evidence>
<proteinExistence type="predicted"/>
<accession>A0ABR8Q3F9</accession>
<reference evidence="2 3" key="1">
    <citation type="submission" date="2020-08" db="EMBL/GenBank/DDBJ databases">
        <title>A Genomic Blueprint of the Chicken Gut Microbiome.</title>
        <authorList>
            <person name="Gilroy R."/>
            <person name="Ravi A."/>
            <person name="Getino M."/>
            <person name="Pursley I."/>
            <person name="Horton D.L."/>
            <person name="Alikhan N.-F."/>
            <person name="Baker D."/>
            <person name="Gharbi K."/>
            <person name="Hall N."/>
            <person name="Watson M."/>
            <person name="Adriaenssens E.M."/>
            <person name="Foster-Nyarko E."/>
            <person name="Jarju S."/>
            <person name="Secka A."/>
            <person name="Antonio M."/>
            <person name="Oren A."/>
            <person name="Chaudhuri R."/>
            <person name="La Ragione R.M."/>
            <person name="Hildebrand F."/>
            <person name="Pallen M.J."/>
        </authorList>
    </citation>
    <scope>NUCLEOTIDE SEQUENCE [LARGE SCALE GENOMIC DNA]</scope>
    <source>
        <strain evidence="2 3">Sa3CUN1</strain>
    </source>
</reference>